<keyword evidence="1" id="KW-0732">Signal</keyword>
<sequence length="320" mass="34061">MSVRTTNVAAVAGSAGLPRACLRIAAAVALVTTASSASAQDIEPRAFANTPVGVNFLVGGYAFTRGSLSFDPAVPVADARLETSGLLLAYARSFDILGMSAKFDVIAPFSWLSGSATFAGQPVERTVSGPGDPRFRLSVNLFGAPALTLEEFATWQQDLILGASVQVSVPVGQYDPSRAVNLGTNRWFVKPEIGGSQRFGPLTLEATAAVTFFSDNNDFLRGQTRSQDPLYSLQGHAIYSFGRGIWGSVDATYFTGGRTTINGEANDDLLRNWRLGATFSIPLSPHYSVRLYGSRGISARTGNNYDLLGIALQYRWGGGL</sequence>
<protein>
    <recommendedName>
        <fullName evidence="4">Transporter</fullName>
    </recommendedName>
</protein>
<evidence type="ECO:0000256" key="1">
    <source>
        <dbReference type="SAM" id="SignalP"/>
    </source>
</evidence>
<dbReference type="Proteomes" id="UP000831327">
    <property type="component" value="Chromosome"/>
</dbReference>
<feature type="chain" id="PRO_5045036429" description="Transporter" evidence="1">
    <location>
        <begin position="40"/>
        <end position="320"/>
    </location>
</feature>
<dbReference type="InterPro" id="IPR025737">
    <property type="entry name" value="FApF"/>
</dbReference>
<accession>A0ABM7Y8I5</accession>
<gene>
    <name evidence="2" type="ORF">Rmf_42430</name>
</gene>
<name>A0ABM7Y8I5_9PROT</name>
<evidence type="ECO:0000313" key="2">
    <source>
        <dbReference type="EMBL" id="BDG74314.1"/>
    </source>
</evidence>
<keyword evidence="3" id="KW-1185">Reference proteome</keyword>
<dbReference type="Pfam" id="PF13557">
    <property type="entry name" value="Phenol_MetA_deg"/>
    <property type="match status" value="1"/>
</dbReference>
<feature type="signal peptide" evidence="1">
    <location>
        <begin position="1"/>
        <end position="39"/>
    </location>
</feature>
<organism evidence="2 3">
    <name type="scientific">Roseomonas fluvialis</name>
    <dbReference type="NCBI Taxonomy" id="1750527"/>
    <lineage>
        <taxon>Bacteria</taxon>
        <taxon>Pseudomonadati</taxon>
        <taxon>Pseudomonadota</taxon>
        <taxon>Alphaproteobacteria</taxon>
        <taxon>Acetobacterales</taxon>
        <taxon>Roseomonadaceae</taxon>
        <taxon>Roseomonas</taxon>
    </lineage>
</organism>
<dbReference type="EMBL" id="AP025637">
    <property type="protein sequence ID" value="BDG74314.1"/>
    <property type="molecule type" value="Genomic_DNA"/>
</dbReference>
<evidence type="ECO:0008006" key="4">
    <source>
        <dbReference type="Google" id="ProtNLM"/>
    </source>
</evidence>
<evidence type="ECO:0000313" key="3">
    <source>
        <dbReference type="Proteomes" id="UP000831327"/>
    </source>
</evidence>
<reference evidence="2 3" key="1">
    <citation type="journal article" date="2016" name="Microbes Environ.">
        <title>Phylogenetically diverse aerobic anoxygenic phototrophic bacteria isolated from epilithic biofilms in Tama river, Japan.</title>
        <authorList>
            <person name="Hirose S."/>
            <person name="Matsuura K."/>
            <person name="Haruta S."/>
        </authorList>
    </citation>
    <scope>NUCLEOTIDE SEQUENCE [LARGE SCALE GENOMIC DNA]</scope>
    <source>
        <strain evidence="2 3">S08</strain>
    </source>
</reference>
<proteinExistence type="predicted"/>